<dbReference type="RefSeq" id="WP_072875749.1">
    <property type="nucleotide sequence ID" value="NZ_FOKU01000001.1"/>
</dbReference>
<dbReference type="OrthoDB" id="1491239at2"/>
<accession>A0A3A1NPG8</accession>
<keyword evidence="5" id="KW-1185">Reference proteome</keyword>
<dbReference type="SUPFAM" id="SSF56935">
    <property type="entry name" value="Porins"/>
    <property type="match status" value="1"/>
</dbReference>
<gene>
    <name evidence="2" type="ORF">SAMN04487891_101104</name>
    <name evidence="3" type="ORF">SAMN05216293_0105</name>
</gene>
<dbReference type="Gene3D" id="2.40.160.60">
    <property type="entry name" value="Outer membrane protein transport protein (OMPP1/FadL/TodX)"/>
    <property type="match status" value="1"/>
</dbReference>
<dbReference type="AlphaFoldDB" id="A0A1M6PAV1"/>
<evidence type="ECO:0008006" key="6">
    <source>
        <dbReference type="Google" id="ProtNLM"/>
    </source>
</evidence>
<evidence type="ECO:0000256" key="1">
    <source>
        <dbReference type="SAM" id="SignalP"/>
    </source>
</evidence>
<protein>
    <recommendedName>
        <fullName evidence="6">Long-chain fatty acid transport protein</fullName>
    </recommendedName>
</protein>
<evidence type="ECO:0000313" key="5">
    <source>
        <dbReference type="Proteomes" id="UP000198940"/>
    </source>
</evidence>
<feature type="chain" id="PRO_5044562650" description="Long-chain fatty acid transport protein" evidence="1">
    <location>
        <begin position="20"/>
        <end position="426"/>
    </location>
</feature>
<evidence type="ECO:0000313" key="2">
    <source>
        <dbReference type="EMBL" id="SFB66510.1"/>
    </source>
</evidence>
<dbReference type="Proteomes" id="UP000198940">
    <property type="component" value="Unassembled WGS sequence"/>
</dbReference>
<feature type="signal peptide" evidence="1">
    <location>
        <begin position="1"/>
        <end position="19"/>
    </location>
</feature>
<comment type="caution">
    <text evidence="3">The sequence shown here is derived from an EMBL/GenBank/DDBJ whole genome shotgun (WGS) entry which is preliminary data.</text>
</comment>
<proteinExistence type="predicted"/>
<dbReference type="Proteomes" id="UP000184031">
    <property type="component" value="Unassembled WGS sequence"/>
</dbReference>
<dbReference type="EMBL" id="FOKU01000001">
    <property type="protein sequence ID" value="SFB66510.1"/>
    <property type="molecule type" value="Genomic_DNA"/>
</dbReference>
<accession>A0A1M6PAV1</accession>
<organism evidence="3 4">
    <name type="scientific">Flagellimonas taeanensis</name>
    <dbReference type="NCBI Taxonomy" id="1005926"/>
    <lineage>
        <taxon>Bacteria</taxon>
        <taxon>Pseudomonadati</taxon>
        <taxon>Bacteroidota</taxon>
        <taxon>Flavobacteriia</taxon>
        <taxon>Flavobacteriales</taxon>
        <taxon>Flavobacteriaceae</taxon>
        <taxon>Flagellimonas</taxon>
    </lineage>
</organism>
<evidence type="ECO:0000313" key="4">
    <source>
        <dbReference type="Proteomes" id="UP000184031"/>
    </source>
</evidence>
<reference evidence="3 4" key="1">
    <citation type="submission" date="2016-11" db="EMBL/GenBank/DDBJ databases">
        <authorList>
            <person name="Varghese N."/>
            <person name="Submissions S."/>
        </authorList>
    </citation>
    <scope>NUCLEOTIDE SEQUENCE [LARGE SCALE GENOMIC DNA]</scope>
    <source>
        <strain evidence="3 4">CGMCC 1.12174</strain>
        <strain evidence="2 5">DSM 26351</strain>
    </source>
</reference>
<evidence type="ECO:0000313" key="3">
    <source>
        <dbReference type="EMBL" id="SHK05073.1"/>
    </source>
</evidence>
<keyword evidence="1" id="KW-0732">Signal</keyword>
<dbReference type="EMBL" id="FRAT01000001">
    <property type="protein sequence ID" value="SHK05073.1"/>
    <property type="molecule type" value="Genomic_DNA"/>
</dbReference>
<sequence>MIKKILIAFFCMGAHGLFAQNATISPYSYFGIGDLRDNGSVENQMMGGVSMYGDSIHINLSNPAAYSKLKLTAYTAGISRTEYRLKDWSTQQNTSVTNLDYLAIGFPIAKNMGVGFGLMPLSSVGYSLRDETTNNDGADVINVYNGDGGLNRIYASIGYEPIKNLSLGITANFNFGTLEYQRVQSVEDVQFGTVDNRESRVNGYDFKYALNYTPTIMDKYTLYASVLVNTQGNLVSKNTQTLGSFSLSTGSNIEVVDVDLDATNLRNTELKIPTRTTVGLGFGEDKKWFLGGEYSFQQFSDFENRFLGLNNVVYNNASTLAFGGYWVPNHTALTGYFKRVTYRAGLRYDRTGLEVNNKEINNFGITFGLGLPLSGTTLDTFFSNLNLGFELGRRGTTDANLIEESYLKINVGISLNDRWFRKTKIN</sequence>
<dbReference type="STRING" id="1055723.SAMN05216293_0105"/>
<name>A0A1M6PAV1_9FLAO</name>